<dbReference type="GeneID" id="105043042"/>
<dbReference type="AlphaFoldDB" id="A0A6I9R2Y9"/>
<feature type="domain" description="ELM2" evidence="3">
    <location>
        <begin position="378"/>
        <end position="533"/>
    </location>
</feature>
<dbReference type="CDD" id="cd00167">
    <property type="entry name" value="SANT"/>
    <property type="match status" value="1"/>
</dbReference>
<dbReference type="PROSITE" id="PS51011">
    <property type="entry name" value="ARID"/>
    <property type="match status" value="1"/>
</dbReference>
<dbReference type="InterPro" id="IPR000949">
    <property type="entry name" value="ELM2_dom"/>
</dbReference>
<evidence type="ECO:0000313" key="5">
    <source>
        <dbReference type="RefSeq" id="XP_010918748.1"/>
    </source>
</evidence>
<evidence type="ECO:0000259" key="2">
    <source>
        <dbReference type="PROSITE" id="PS51011"/>
    </source>
</evidence>
<dbReference type="Proteomes" id="UP000504607">
    <property type="component" value="Chromosome 4"/>
</dbReference>
<dbReference type="InterPro" id="IPR001606">
    <property type="entry name" value="ARID_dom"/>
</dbReference>
<dbReference type="CDD" id="cd16100">
    <property type="entry name" value="ARID"/>
    <property type="match status" value="1"/>
</dbReference>
<dbReference type="Gene3D" id="1.10.150.60">
    <property type="entry name" value="ARID DNA-binding domain"/>
    <property type="match status" value="1"/>
</dbReference>
<protein>
    <submittedName>
        <fullName evidence="5">AT-rich interactive domain-containing protein 2</fullName>
    </submittedName>
</protein>
<gene>
    <name evidence="5" type="primary">LOC105043042</name>
</gene>
<dbReference type="KEGG" id="egu:105043042"/>
<proteinExistence type="predicted"/>
<dbReference type="SUPFAM" id="SSF46774">
    <property type="entry name" value="ARID-like"/>
    <property type="match status" value="1"/>
</dbReference>
<dbReference type="InterPro" id="IPR036431">
    <property type="entry name" value="ARID_dom_sf"/>
</dbReference>
<name>A0A6I9R2Y9_ELAGV</name>
<dbReference type="PANTHER" id="PTHR46410">
    <property type="entry name" value="AT-RICH INTERACTIVE DOMAIN-CONTAINING PROTEIN 2"/>
    <property type="match status" value="1"/>
</dbReference>
<evidence type="ECO:0000256" key="1">
    <source>
        <dbReference type="ARBA" id="ARBA00023242"/>
    </source>
</evidence>
<dbReference type="PANTHER" id="PTHR46410:SF1">
    <property type="entry name" value="AT-RICH INTERACTIVE DOMAIN-CONTAINING PROTEIN 1"/>
    <property type="match status" value="1"/>
</dbReference>
<keyword evidence="4" id="KW-1185">Reference proteome</keyword>
<dbReference type="InterPro" id="IPR001005">
    <property type="entry name" value="SANT/Myb"/>
</dbReference>
<dbReference type="FunCoup" id="A0A6I9R2Y9">
    <property type="interactions" value="1211"/>
</dbReference>
<dbReference type="GO" id="GO:0003677">
    <property type="term" value="F:DNA binding"/>
    <property type="evidence" value="ECO:0007669"/>
    <property type="project" value="InterPro"/>
</dbReference>
<evidence type="ECO:0000259" key="3">
    <source>
        <dbReference type="PROSITE" id="PS51156"/>
    </source>
</evidence>
<feature type="domain" description="ARID" evidence="2">
    <location>
        <begin position="41"/>
        <end position="134"/>
    </location>
</feature>
<dbReference type="InParanoid" id="A0A6I9R2Y9"/>
<reference evidence="5" key="1">
    <citation type="submission" date="2025-08" db="UniProtKB">
        <authorList>
            <consortium name="RefSeq"/>
        </authorList>
    </citation>
    <scope>IDENTIFICATION</scope>
</reference>
<organism evidence="4 5">
    <name type="scientific">Elaeis guineensis var. tenera</name>
    <name type="common">Oil palm</name>
    <dbReference type="NCBI Taxonomy" id="51953"/>
    <lineage>
        <taxon>Eukaryota</taxon>
        <taxon>Viridiplantae</taxon>
        <taxon>Streptophyta</taxon>
        <taxon>Embryophyta</taxon>
        <taxon>Tracheophyta</taxon>
        <taxon>Spermatophyta</taxon>
        <taxon>Magnoliopsida</taxon>
        <taxon>Liliopsida</taxon>
        <taxon>Arecaceae</taxon>
        <taxon>Arecoideae</taxon>
        <taxon>Cocoseae</taxon>
        <taxon>Elaeidinae</taxon>
        <taxon>Elaeis</taxon>
    </lineage>
</organism>
<keyword evidence="1" id="KW-0539">Nucleus</keyword>
<dbReference type="OrthoDB" id="1938591at2759"/>
<dbReference type="PROSITE" id="PS51156">
    <property type="entry name" value="ELM2"/>
    <property type="match status" value="1"/>
</dbReference>
<dbReference type="SMART" id="SM01014">
    <property type="entry name" value="ARID"/>
    <property type="match status" value="1"/>
</dbReference>
<dbReference type="SMART" id="SM00501">
    <property type="entry name" value="BRIGHT"/>
    <property type="match status" value="1"/>
</dbReference>
<evidence type="ECO:0000313" key="4">
    <source>
        <dbReference type="Proteomes" id="UP000504607"/>
    </source>
</evidence>
<dbReference type="RefSeq" id="XP_010918748.1">
    <property type="nucleotide sequence ID" value="XM_010920446.3"/>
</dbReference>
<sequence>MAGWSLFSESLSLDVVDILHKLQSVGFCRDLDVPVIELGGEKLGSLFDQMLSVFFKEIYQRWEIRPLPPMLGDGRPVDLFKLYSVVREKGGYSSVTESHQWEAVSEVIELDSGVAPLLKLIYIKYFDALDQWLWIVSEKNSVKKSKAKVGGLPYDVPIQKVEEFGSTPPSKKDQFLTPGRGKECRELLLANSECDNGDMMVEEMATENGGFSHLKRKRETVVGMLNWLKNLAKNPGDPSIGKLFLKDGAKSKEAYAFNELYVQVLLARQAMFIKMIHRTNGSLVQKGQKVHPSIYDDSIYGDSQARKKIRSSQRLQAINKQYNLGYCFDASTHPGDDMDEKGLMAVGWEISDVRQRLQNPSLMLDGIVDMLSDQLQKQQVPLGPSFQADMPDWTGKPSETSSDPETLKWLGTRIWPPENQEKRLSFSQNLIGEGRKDTCLCDRPGSVECIRFHVAEKRFQLKHELGLVFYAWRFDRMGEEVSLSWTEEEERKFKDIVRQNPPSRAKNFWDQLYLCFPFKGRKNLVSYYFNVFLLGRRSYQNRVTPNNIDSDDEESAFGTLSNRFGHGAVKVREPQSIVCVLNEQCLDLDNDMDTN</sequence>
<accession>A0A6I9R2Y9</accession>
<dbReference type="Pfam" id="PF01388">
    <property type="entry name" value="ARID"/>
    <property type="match status" value="1"/>
</dbReference>